<dbReference type="EMBL" id="NVCO01000016">
    <property type="protein sequence ID" value="PFT49188.1"/>
    <property type="molecule type" value="Genomic_DNA"/>
</dbReference>
<comment type="caution">
    <text evidence="1">The sequence shown here is derived from an EMBL/GenBank/DDBJ whole genome shotgun (WGS) entry which is preliminary data.</text>
</comment>
<dbReference type="Proteomes" id="UP000226106">
    <property type="component" value="Unassembled WGS sequence"/>
</dbReference>
<reference evidence="1 2" key="1">
    <citation type="submission" date="2017-09" db="EMBL/GenBank/DDBJ databases">
        <title>Large-scale bioinformatics analysis of Bacillus genomes uncovers conserved roles of natural products in bacterial physiology.</title>
        <authorList>
            <consortium name="Agbiome Team Llc"/>
            <person name="Bleich R.M."/>
            <person name="Grubbs K.J."/>
            <person name="Santa Maria K.C."/>
            <person name="Allen S.E."/>
            <person name="Farag S."/>
            <person name="Shank E.A."/>
            <person name="Bowers A."/>
        </authorList>
    </citation>
    <scope>NUCLEOTIDE SEQUENCE [LARGE SCALE GENOMIC DNA]</scope>
    <source>
        <strain evidence="1 2">AFS065400</strain>
    </source>
</reference>
<evidence type="ECO:0000313" key="2">
    <source>
        <dbReference type="Proteomes" id="UP000226106"/>
    </source>
</evidence>
<evidence type="ECO:0000313" key="1">
    <source>
        <dbReference type="EMBL" id="PFT49188.1"/>
    </source>
</evidence>
<organism evidence="1 2">
    <name type="scientific">Bacillus thuringiensis</name>
    <dbReference type="NCBI Taxonomy" id="1428"/>
    <lineage>
        <taxon>Bacteria</taxon>
        <taxon>Bacillati</taxon>
        <taxon>Bacillota</taxon>
        <taxon>Bacilli</taxon>
        <taxon>Bacillales</taxon>
        <taxon>Bacillaceae</taxon>
        <taxon>Bacillus</taxon>
        <taxon>Bacillus cereus group</taxon>
    </lineage>
</organism>
<gene>
    <name evidence="1" type="ORF">COK72_06475</name>
</gene>
<accession>A0A9X7AQG7</accession>
<dbReference type="RefSeq" id="WP_098640292.1">
    <property type="nucleotide sequence ID" value="NZ_NVCO01000016.1"/>
</dbReference>
<sequence length="178" mass="21251">MNTDIEEMIKSGNLPSIMKKYFLDSKRIKGFLSKAIILDIEELYLLYSVLYELNEAQFTQKTIDAIERCKDKNTFYFYLKKILDVDLEIKLRNSPNYGEDRLVERNIKKEEIYSVSNDYIEIINEMYERKPDIDIRVVYQTLGRLEATCKLTDDEFLYKLYMAGQRVITEYEAVYDYS</sequence>
<dbReference type="AlphaFoldDB" id="A0A9X7AQG7"/>
<name>A0A9X7AQG7_BACTU</name>
<proteinExistence type="predicted"/>
<protein>
    <submittedName>
        <fullName evidence="1">Uncharacterized protein</fullName>
    </submittedName>
</protein>